<dbReference type="Gene3D" id="3.90.1720.10">
    <property type="entry name" value="endopeptidase domain like (from Nostoc punctiforme)"/>
    <property type="match status" value="1"/>
</dbReference>
<dbReference type="CDD" id="cd00118">
    <property type="entry name" value="LysM"/>
    <property type="match status" value="2"/>
</dbReference>
<feature type="chain" id="PRO_5002013873" description="Peptidoglycan hydrolase" evidence="7">
    <location>
        <begin position="25"/>
        <end position="322"/>
    </location>
</feature>
<dbReference type="eggNOG" id="COG0791">
    <property type="taxonomic scope" value="Bacteria"/>
</dbReference>
<keyword evidence="3 7" id="KW-0732">Signal</keyword>
<keyword evidence="4" id="KW-0677">Repeat</keyword>
<dbReference type="InterPro" id="IPR000064">
    <property type="entry name" value="NLP_P60_dom"/>
</dbReference>
<evidence type="ECO:0000256" key="1">
    <source>
        <dbReference type="ARBA" id="ARBA00007074"/>
    </source>
</evidence>
<keyword evidence="11" id="KW-1185">Reference proteome</keyword>
<evidence type="ECO:0000256" key="6">
    <source>
        <dbReference type="ARBA" id="ARBA00022807"/>
    </source>
</evidence>
<organism evidence="10 11">
    <name type="scientific">Lysinibacillus odysseyi 34hs-1 = NBRC 100172</name>
    <dbReference type="NCBI Taxonomy" id="1220589"/>
    <lineage>
        <taxon>Bacteria</taxon>
        <taxon>Bacillati</taxon>
        <taxon>Bacillota</taxon>
        <taxon>Bacilli</taxon>
        <taxon>Bacillales</taxon>
        <taxon>Bacillaceae</taxon>
        <taxon>Lysinibacillus</taxon>
    </lineage>
</organism>
<dbReference type="OrthoDB" id="9813368at2"/>
<comment type="caution">
    <text evidence="10">The sequence shown here is derived from an EMBL/GenBank/DDBJ whole genome shotgun (WGS) entry which is preliminary data.</text>
</comment>
<dbReference type="PROSITE" id="PS51782">
    <property type="entry name" value="LYSM"/>
    <property type="match status" value="2"/>
</dbReference>
<dbReference type="PROSITE" id="PS51935">
    <property type="entry name" value="NLPC_P60"/>
    <property type="match status" value="1"/>
</dbReference>
<keyword evidence="5" id="KW-0378">Hydrolase</keyword>
<dbReference type="PANTHER" id="PTHR47053">
    <property type="entry name" value="MUREIN DD-ENDOPEPTIDASE MEPH-RELATED"/>
    <property type="match status" value="1"/>
</dbReference>
<protein>
    <recommendedName>
        <fullName evidence="12">Peptidoglycan hydrolase</fullName>
    </recommendedName>
</protein>
<evidence type="ECO:0008006" key="12">
    <source>
        <dbReference type="Google" id="ProtNLM"/>
    </source>
</evidence>
<dbReference type="PANTHER" id="PTHR47053:SF1">
    <property type="entry name" value="MUREIN DD-ENDOPEPTIDASE MEPH-RELATED"/>
    <property type="match status" value="1"/>
</dbReference>
<feature type="domain" description="NlpC/P60" evidence="9">
    <location>
        <begin position="198"/>
        <end position="319"/>
    </location>
</feature>
<gene>
    <name evidence="10" type="ORF">CD32_13815</name>
</gene>
<dbReference type="GO" id="GO:0006508">
    <property type="term" value="P:proteolysis"/>
    <property type="evidence" value="ECO:0007669"/>
    <property type="project" value="UniProtKB-KW"/>
</dbReference>
<dbReference type="AlphaFoldDB" id="A0A0A3IGA9"/>
<dbReference type="InterPro" id="IPR038765">
    <property type="entry name" value="Papain-like_cys_pep_sf"/>
</dbReference>
<accession>A0A0A3IGA9</accession>
<sequence>MRKWQIILASVVMTSMLAAPIAHASTYTVQKGDTLSKIALANGTTVASLKQWNNLQQDTIFVSQKLIVTKEQSTGGQTSKLPIVATTVPAIKPSAVSSKIYTYIVEKGDNLTKVASKNNTTIAKLKEWNGLSSDVIYVNQTLIIKKEELTSAGTVVTLPSTNPPADSQQPAMSNADKEIAAQLAAEKKITVQPSAASQEKYKKAIETAYSLIGTPYIYGGNTTSGFDCSGFVKYVYTNAMVNVSRKSSLDYFMNDTTVVANPVPGDVVFFKNTYIPTISHMGIYIGNNQFIHAGSNGVEVSSLSYSYWDTRFVAFKRFNQIQ</sequence>
<keyword evidence="6" id="KW-0788">Thiol protease</keyword>
<dbReference type="SUPFAM" id="SSF54106">
    <property type="entry name" value="LysM domain"/>
    <property type="match status" value="2"/>
</dbReference>
<evidence type="ECO:0000259" key="8">
    <source>
        <dbReference type="PROSITE" id="PS51782"/>
    </source>
</evidence>
<feature type="domain" description="LysM" evidence="8">
    <location>
        <begin position="101"/>
        <end position="144"/>
    </location>
</feature>
<evidence type="ECO:0000256" key="3">
    <source>
        <dbReference type="ARBA" id="ARBA00022729"/>
    </source>
</evidence>
<name>A0A0A3IGA9_9BACI</name>
<dbReference type="EMBL" id="JPVP01000057">
    <property type="protein sequence ID" value="KGR83776.1"/>
    <property type="molecule type" value="Genomic_DNA"/>
</dbReference>
<comment type="similarity">
    <text evidence="1">Belongs to the peptidase C40 family.</text>
</comment>
<evidence type="ECO:0000256" key="2">
    <source>
        <dbReference type="ARBA" id="ARBA00022670"/>
    </source>
</evidence>
<dbReference type="InterPro" id="IPR051202">
    <property type="entry name" value="Peptidase_C40"/>
</dbReference>
<dbReference type="InterPro" id="IPR036779">
    <property type="entry name" value="LysM_dom_sf"/>
</dbReference>
<dbReference type="Proteomes" id="UP000030437">
    <property type="component" value="Unassembled WGS sequence"/>
</dbReference>
<dbReference type="eggNOG" id="COG1388">
    <property type="taxonomic scope" value="Bacteria"/>
</dbReference>
<dbReference type="Pfam" id="PF00877">
    <property type="entry name" value="NLPC_P60"/>
    <property type="match status" value="1"/>
</dbReference>
<feature type="domain" description="LysM" evidence="8">
    <location>
        <begin position="25"/>
        <end position="68"/>
    </location>
</feature>
<dbReference type="Gene3D" id="3.10.350.10">
    <property type="entry name" value="LysM domain"/>
    <property type="match status" value="2"/>
</dbReference>
<dbReference type="RefSeq" id="WP_036155606.1">
    <property type="nucleotide sequence ID" value="NZ_AVCX01000004.1"/>
</dbReference>
<evidence type="ECO:0000256" key="7">
    <source>
        <dbReference type="SAM" id="SignalP"/>
    </source>
</evidence>
<dbReference type="STRING" id="1220589.CD32_13815"/>
<dbReference type="SUPFAM" id="SSF54001">
    <property type="entry name" value="Cysteine proteinases"/>
    <property type="match status" value="1"/>
</dbReference>
<evidence type="ECO:0000256" key="4">
    <source>
        <dbReference type="ARBA" id="ARBA00022737"/>
    </source>
</evidence>
<evidence type="ECO:0000256" key="5">
    <source>
        <dbReference type="ARBA" id="ARBA00022801"/>
    </source>
</evidence>
<feature type="signal peptide" evidence="7">
    <location>
        <begin position="1"/>
        <end position="24"/>
    </location>
</feature>
<evidence type="ECO:0000313" key="11">
    <source>
        <dbReference type="Proteomes" id="UP000030437"/>
    </source>
</evidence>
<dbReference type="InterPro" id="IPR018392">
    <property type="entry name" value="LysM"/>
</dbReference>
<evidence type="ECO:0000259" key="9">
    <source>
        <dbReference type="PROSITE" id="PS51935"/>
    </source>
</evidence>
<proteinExistence type="inferred from homology"/>
<keyword evidence="2" id="KW-0645">Protease</keyword>
<evidence type="ECO:0000313" key="10">
    <source>
        <dbReference type="EMBL" id="KGR83776.1"/>
    </source>
</evidence>
<dbReference type="SMART" id="SM00257">
    <property type="entry name" value="LysM"/>
    <property type="match status" value="2"/>
</dbReference>
<reference evidence="10 11" key="1">
    <citation type="submission" date="2014-02" db="EMBL/GenBank/DDBJ databases">
        <title>Draft genome sequence of Lysinibacillus odysseyi NBRC 100172.</title>
        <authorList>
            <person name="Zhang F."/>
            <person name="Wang G."/>
            <person name="Zhang L."/>
        </authorList>
    </citation>
    <scope>NUCLEOTIDE SEQUENCE [LARGE SCALE GENOMIC DNA]</scope>
    <source>
        <strain evidence="10 11">NBRC 100172</strain>
    </source>
</reference>
<dbReference type="GO" id="GO:0008234">
    <property type="term" value="F:cysteine-type peptidase activity"/>
    <property type="evidence" value="ECO:0007669"/>
    <property type="project" value="UniProtKB-KW"/>
</dbReference>
<dbReference type="Pfam" id="PF01476">
    <property type="entry name" value="LysM"/>
    <property type="match status" value="2"/>
</dbReference>